<evidence type="ECO:0000313" key="7">
    <source>
        <dbReference type="EMBL" id="CAL4806692.1"/>
    </source>
</evidence>
<feature type="region of interest" description="Disordered" evidence="2">
    <location>
        <begin position="156"/>
        <end position="183"/>
    </location>
</feature>
<reference evidence="5" key="1">
    <citation type="submission" date="2022-10" db="EMBL/GenBank/DDBJ databases">
        <authorList>
            <person name="Chen Y."/>
            <person name="Dougan E. K."/>
            <person name="Chan C."/>
            <person name="Rhodes N."/>
            <person name="Thang M."/>
        </authorList>
    </citation>
    <scope>NUCLEOTIDE SEQUENCE</scope>
</reference>
<dbReference type="Pfam" id="PF06722">
    <property type="entry name" value="EryCIII-like_C"/>
    <property type="match status" value="1"/>
</dbReference>
<keyword evidence="1" id="KW-0808">Transferase</keyword>
<evidence type="ECO:0000259" key="3">
    <source>
        <dbReference type="Pfam" id="PF05018"/>
    </source>
</evidence>
<accession>A0A9P1GQX6</accession>
<dbReference type="EMBL" id="CAMXCT030006746">
    <property type="protein sequence ID" value="CAL4806692.1"/>
    <property type="molecule type" value="Genomic_DNA"/>
</dbReference>
<evidence type="ECO:0000313" key="8">
    <source>
        <dbReference type="Proteomes" id="UP001152797"/>
    </source>
</evidence>
<dbReference type="CDD" id="cd03784">
    <property type="entry name" value="GT1_Gtf-like"/>
    <property type="match status" value="1"/>
</dbReference>
<dbReference type="InterPro" id="IPR002213">
    <property type="entry name" value="UDP_glucos_trans"/>
</dbReference>
<evidence type="ECO:0000313" key="6">
    <source>
        <dbReference type="EMBL" id="CAL1172755.1"/>
    </source>
</evidence>
<feature type="compositionally biased region" description="Basic and acidic residues" evidence="2">
    <location>
        <begin position="1361"/>
        <end position="1373"/>
    </location>
</feature>
<dbReference type="InterPro" id="IPR050426">
    <property type="entry name" value="Glycosyltransferase_28"/>
</dbReference>
<evidence type="ECO:0000256" key="1">
    <source>
        <dbReference type="ARBA" id="ARBA00022679"/>
    </source>
</evidence>
<gene>
    <name evidence="5" type="ORF">C1SCF055_LOCUS43882</name>
</gene>
<dbReference type="EMBL" id="CAMXCT010006746">
    <property type="protein sequence ID" value="CAI4019380.1"/>
    <property type="molecule type" value="Genomic_DNA"/>
</dbReference>
<dbReference type="Proteomes" id="UP001152797">
    <property type="component" value="Unassembled WGS sequence"/>
</dbReference>
<dbReference type="InterPro" id="IPR007714">
    <property type="entry name" value="CFA20_dom"/>
</dbReference>
<proteinExistence type="predicted"/>
<dbReference type="OrthoDB" id="416612at2759"/>
<dbReference type="GO" id="GO:0016906">
    <property type="term" value="F:sterol 3-beta-glucosyltransferase activity"/>
    <property type="evidence" value="ECO:0007669"/>
    <property type="project" value="UniProtKB-ARBA"/>
</dbReference>
<keyword evidence="8" id="KW-1185">Reference proteome</keyword>
<dbReference type="FunFam" id="3.40.50.2000:FF:000009">
    <property type="entry name" value="Sterol 3-beta-glucosyltransferase UGT80A2"/>
    <property type="match status" value="1"/>
</dbReference>
<dbReference type="InterPro" id="IPR010610">
    <property type="entry name" value="EryCIII-like_C"/>
</dbReference>
<comment type="caution">
    <text evidence="5">The sequence shown here is derived from an EMBL/GenBank/DDBJ whole genome shotgun (WGS) entry which is preliminary data.</text>
</comment>
<feature type="domain" description="CFA20" evidence="3">
    <location>
        <begin position="5"/>
        <end position="110"/>
    </location>
</feature>
<feature type="domain" description="Erythromycin biosynthesis protein CIII-like C-terminal" evidence="4">
    <location>
        <begin position="1553"/>
        <end position="1662"/>
    </location>
</feature>
<reference evidence="6" key="2">
    <citation type="submission" date="2024-04" db="EMBL/GenBank/DDBJ databases">
        <authorList>
            <person name="Chen Y."/>
            <person name="Shah S."/>
            <person name="Dougan E. K."/>
            <person name="Thang M."/>
            <person name="Chan C."/>
        </authorList>
    </citation>
    <scope>NUCLEOTIDE SEQUENCE [LARGE SCALE GENOMIC DNA]</scope>
</reference>
<dbReference type="EMBL" id="CAMXCT020006746">
    <property type="protein sequence ID" value="CAL1172755.1"/>
    <property type="molecule type" value="Genomic_DNA"/>
</dbReference>
<dbReference type="PANTHER" id="PTHR48050:SF13">
    <property type="entry name" value="STEROL 3-BETA-GLUCOSYLTRANSFERASE UGT80A2"/>
    <property type="match status" value="1"/>
</dbReference>
<organism evidence="5">
    <name type="scientific">Cladocopium goreaui</name>
    <dbReference type="NCBI Taxonomy" id="2562237"/>
    <lineage>
        <taxon>Eukaryota</taxon>
        <taxon>Sar</taxon>
        <taxon>Alveolata</taxon>
        <taxon>Dinophyceae</taxon>
        <taxon>Suessiales</taxon>
        <taxon>Symbiodiniaceae</taxon>
        <taxon>Cladocopium</taxon>
    </lineage>
</organism>
<dbReference type="Pfam" id="PF05018">
    <property type="entry name" value="CFA20_dom"/>
    <property type="match status" value="1"/>
</dbReference>
<feature type="compositionally biased region" description="Pro residues" evidence="2">
    <location>
        <begin position="162"/>
        <end position="172"/>
    </location>
</feature>
<dbReference type="Gene3D" id="3.40.50.2000">
    <property type="entry name" value="Glycogen Phosphorylase B"/>
    <property type="match status" value="2"/>
</dbReference>
<dbReference type="SUPFAM" id="SSF53756">
    <property type="entry name" value="UDP-Glycosyltransferase/glycogen phosphorylase"/>
    <property type="match status" value="2"/>
</dbReference>
<protein>
    <submittedName>
        <fullName evidence="7">Sterol 3-beta-glucosyltransferase UGT80A2 (UDP-glucose:sterol glucosyltransferase 80A2)</fullName>
    </submittedName>
</protein>
<evidence type="ECO:0000256" key="2">
    <source>
        <dbReference type="SAM" id="MobiDB-lite"/>
    </source>
</evidence>
<evidence type="ECO:0000259" key="4">
    <source>
        <dbReference type="Pfam" id="PF06722"/>
    </source>
</evidence>
<feature type="region of interest" description="Disordered" evidence="2">
    <location>
        <begin position="1361"/>
        <end position="1382"/>
    </location>
</feature>
<feature type="region of interest" description="Disordered" evidence="2">
    <location>
        <begin position="1210"/>
        <end position="1245"/>
    </location>
</feature>
<name>A0A9P1GQX6_9DINO</name>
<feature type="compositionally biased region" description="Low complexity" evidence="2">
    <location>
        <begin position="173"/>
        <end position="183"/>
    </location>
</feature>
<evidence type="ECO:0000313" key="5">
    <source>
        <dbReference type="EMBL" id="CAI4019380.1"/>
    </source>
</evidence>
<feature type="compositionally biased region" description="Basic and acidic residues" evidence="2">
    <location>
        <begin position="1220"/>
        <end position="1245"/>
    </location>
</feature>
<feature type="compositionally biased region" description="Basic and acidic residues" evidence="2">
    <location>
        <begin position="916"/>
        <end position="935"/>
    </location>
</feature>
<feature type="region of interest" description="Disordered" evidence="2">
    <location>
        <begin position="905"/>
        <end position="935"/>
    </location>
</feature>
<sequence>MAGASRQWQHPHVDIFKSFGTDASSNSPFPASSLVADVRGDVTEEMDREICKHVFRIQGAVSANHFIQLPARKVKSMGLTGEYVYLLVKPLELKFFLVHLDFVVSSGNRLRCGWESTGISFGPLIATAGEDWASLHPMPLQTSRFLDRAFADSGPRVRHGPPLAPPPSPTPSTPSQLPSPTSHPRPFVLRSLQLCASCGCGVPSDRRYSPPDAPRDLAPGAANWQWMDAPLRVEAVVPKNGEKSRIAEEMKGKHPTEGTADAAPLEPASELEDAWSAAEVKPKPLMRFSSLLGATQPSRRLRMGGTLTKVPGRFAVFASPGPVEDDAVEAHKVVGIASMSLSFSSIDDGKAHWWGGSIAQFLWPQRAAMKVEGKRPPERRILIIFDGTRGDTQPYLLAAKALMKADFDVMVTGPGDAGRMAQEFQVPFTRSRLSAQKVFADPEMAKEFATDDVTKVLASMDKKKDEFLTESSREKDLEALCTLIQEWKPDLILAGVVLLALVIMVSKVHRVPVVSFTLAHGRVCKSLKPMYMPDWLPKFMWWQLWRFLVFAMARSEFKQSGPTLSKLLGVPMAQLRCTANEMSRYFSANATFLSIIATSPAVHGDLPQDFNGNNVQIGALMMPLAEEQGISSFGSEEVQEWPSRVACGCLIWAVGLFEPIWRSFEAQIGAGTPEGPLNLIQATQVGLVWRMARRIMAAASRVDETNFVDVDPWLEASSTSAGGTGPPRQRSPSCGIAAGCTSQEGLRGEQAIVYRFFGLDMIREANEPSAEVPRVHSMRRWHLPSARPTSSKQLHCLESVVERFQSSMPDAEHCSIASLEAYAKQVEKLTTQWPRKGAPCIATAAADAIQGALGHEQELGQGTSAKELEVEKGGAKENPKTNQVAAFVLDCKGRDDPEAVEPVKAEAAGQVQAKSEAGDKEAHGSPKEVKEKVDPQGKQISLSVRGLESGTGILWVAMLFGFKAAPLVMGRLSAAVEWLVQSLFHPASGQVQVCIDDVEPGTAQPAVSEGAVRHGSVWWTVTAMYAVLTSVLQEEDAPKQTWRHTFKAWTFCGQASGHSYALAEGGFRDTRDHVDQKGAASGTRADVVLSQTLHPAELGVYLATEYIVEAFEAPVQPHQATALEIEFNKPGRVRLTSRGPMPANLVGVKLRRTTALSERHGTPTATSLAQFDRDKSSRHIGAKLLQSQTGLFTLGPSNAKVEKANDRLLQPSAASKRHHNNDGGDDRGRKTSKVSHRDQSLQECESKAKVPLKLAGGMARDKTWPGKARKAFIKKFYSPCTLATKSAKKRKVAEILEGLGGEPFPVMVESVTSLATVLDSTGMKAGDQLLIKKSKTDQKAQGTWRKNVGVLYVEDAMTEVREPKREASPKRSTEAAQQVQAKEKPIVNEADKEKVYAVQLQSKVDEAFGGAGSVGHPTGQLGHGLWMELREAKCQGLGKIQTQSEAQLLLADKTYHPAKKDACPLWREGVHEFLDSGSAPVYFGFGSIICHTSKFMTLLCLRALRLTGERGILCRGWSTMCLDDLQGEVDGFKMRDGLHGAEADEEDLKAYCHEKVLFVDKAPHGWLFPKCQVVVHHGGAGTLHASARSGRPTLIAQIFGDQPAHAVLVNERGFGLSLKSMPKATPLELADTIRKCINTLSIQAKAKEVAEQMKKEDASARLVEVIKDYMESHIRTGKHMKTLEELEQKKGGCLACCCACSGSSGASSSNY</sequence>
<dbReference type="PANTHER" id="PTHR48050">
    <property type="entry name" value="STEROL 3-BETA-GLUCOSYLTRANSFERASE"/>
    <property type="match status" value="1"/>
</dbReference>